<dbReference type="AlphaFoldDB" id="A0A8S1E194"/>
<evidence type="ECO:0000313" key="2">
    <source>
        <dbReference type="EMBL" id="CAB3388304.1"/>
    </source>
</evidence>
<keyword evidence="3" id="KW-1185">Reference proteome</keyword>
<feature type="region of interest" description="Disordered" evidence="1">
    <location>
        <begin position="1"/>
        <end position="60"/>
    </location>
</feature>
<gene>
    <name evidence="2" type="ORF">CLODIP_2_CD10849</name>
</gene>
<dbReference type="Proteomes" id="UP000494165">
    <property type="component" value="Unassembled WGS sequence"/>
</dbReference>
<accession>A0A8S1E194</accession>
<comment type="caution">
    <text evidence="2">The sequence shown here is derived from an EMBL/GenBank/DDBJ whole genome shotgun (WGS) entry which is preliminary data.</text>
</comment>
<sequence length="105" mass="11922">MFGHFYSLPMHKESASPFRSVEITSPGSLPYSRHSRKDMAGGSPLGSPVTARRTEPNGLMDPVMRDQLLTQQMLRTSPASYAIQQQMLQVQMFQLKKQQQLQQQI</sequence>
<proteinExistence type="predicted"/>
<protein>
    <submittedName>
        <fullName evidence="2">Uncharacterized protein</fullName>
    </submittedName>
</protein>
<organism evidence="2 3">
    <name type="scientific">Cloeon dipterum</name>
    <dbReference type="NCBI Taxonomy" id="197152"/>
    <lineage>
        <taxon>Eukaryota</taxon>
        <taxon>Metazoa</taxon>
        <taxon>Ecdysozoa</taxon>
        <taxon>Arthropoda</taxon>
        <taxon>Hexapoda</taxon>
        <taxon>Insecta</taxon>
        <taxon>Pterygota</taxon>
        <taxon>Palaeoptera</taxon>
        <taxon>Ephemeroptera</taxon>
        <taxon>Pisciforma</taxon>
        <taxon>Baetidae</taxon>
        <taxon>Cloeon</taxon>
    </lineage>
</organism>
<dbReference type="EMBL" id="CADEPI010000741">
    <property type="protein sequence ID" value="CAB3388304.1"/>
    <property type="molecule type" value="Genomic_DNA"/>
</dbReference>
<evidence type="ECO:0000313" key="3">
    <source>
        <dbReference type="Proteomes" id="UP000494165"/>
    </source>
</evidence>
<reference evidence="2 3" key="1">
    <citation type="submission" date="2020-04" db="EMBL/GenBank/DDBJ databases">
        <authorList>
            <person name="Alioto T."/>
            <person name="Alioto T."/>
            <person name="Gomez Garrido J."/>
        </authorList>
    </citation>
    <scope>NUCLEOTIDE SEQUENCE [LARGE SCALE GENOMIC DNA]</scope>
</reference>
<feature type="non-terminal residue" evidence="2">
    <location>
        <position position="1"/>
    </location>
</feature>
<name>A0A8S1E194_9INSE</name>
<evidence type="ECO:0000256" key="1">
    <source>
        <dbReference type="SAM" id="MobiDB-lite"/>
    </source>
</evidence>